<evidence type="ECO:0000313" key="1">
    <source>
        <dbReference type="EMBL" id="KAL3868042.1"/>
    </source>
</evidence>
<feature type="non-terminal residue" evidence="1">
    <location>
        <position position="1"/>
    </location>
</feature>
<proteinExistence type="predicted"/>
<feature type="non-terminal residue" evidence="1">
    <location>
        <position position="57"/>
    </location>
</feature>
<organism evidence="1 2">
    <name type="scientific">Sinanodonta woodiana</name>
    <name type="common">Chinese pond mussel</name>
    <name type="synonym">Anodonta woodiana</name>
    <dbReference type="NCBI Taxonomy" id="1069815"/>
    <lineage>
        <taxon>Eukaryota</taxon>
        <taxon>Metazoa</taxon>
        <taxon>Spiralia</taxon>
        <taxon>Lophotrochozoa</taxon>
        <taxon>Mollusca</taxon>
        <taxon>Bivalvia</taxon>
        <taxon>Autobranchia</taxon>
        <taxon>Heteroconchia</taxon>
        <taxon>Palaeoheterodonta</taxon>
        <taxon>Unionida</taxon>
        <taxon>Unionoidea</taxon>
        <taxon>Unionidae</taxon>
        <taxon>Unioninae</taxon>
        <taxon>Sinanodonta</taxon>
    </lineage>
</organism>
<dbReference type="EMBL" id="JBJQND010000008">
    <property type="protein sequence ID" value="KAL3868042.1"/>
    <property type="molecule type" value="Genomic_DNA"/>
</dbReference>
<dbReference type="SUPFAM" id="SSF49785">
    <property type="entry name" value="Galactose-binding domain-like"/>
    <property type="match status" value="1"/>
</dbReference>
<protein>
    <submittedName>
        <fullName evidence="1">Uncharacterized protein</fullName>
    </submittedName>
</protein>
<dbReference type="Gene3D" id="2.60.120.260">
    <property type="entry name" value="Galactose-binding domain-like"/>
    <property type="match status" value="1"/>
</dbReference>
<dbReference type="Proteomes" id="UP001634394">
    <property type="component" value="Unassembled WGS sequence"/>
</dbReference>
<evidence type="ECO:0000313" key="2">
    <source>
        <dbReference type="Proteomes" id="UP001634394"/>
    </source>
</evidence>
<dbReference type="InterPro" id="IPR008979">
    <property type="entry name" value="Galactose-bd-like_sf"/>
</dbReference>
<keyword evidence="2" id="KW-1185">Reference proteome</keyword>
<gene>
    <name evidence="1" type="ORF">ACJMK2_040881</name>
</gene>
<dbReference type="AlphaFoldDB" id="A0ABD3W5L2"/>
<reference evidence="1 2" key="1">
    <citation type="submission" date="2024-11" db="EMBL/GenBank/DDBJ databases">
        <title>Chromosome-level genome assembly of the freshwater bivalve Anodonta woodiana.</title>
        <authorList>
            <person name="Chen X."/>
        </authorList>
    </citation>
    <scope>NUCLEOTIDE SEQUENCE [LARGE SCALE GENOMIC DNA]</scope>
    <source>
        <strain evidence="1">MN2024</strain>
        <tissue evidence="1">Gills</tissue>
    </source>
</reference>
<accession>A0ABD3W5L2</accession>
<sequence length="57" mass="6146">NIAYGKPTTQSSTHIGNKLYGETPGYPYYASLAVDGNKNTSFKSDAYSHTDLNNNSA</sequence>
<comment type="caution">
    <text evidence="1">The sequence shown here is derived from an EMBL/GenBank/DDBJ whole genome shotgun (WGS) entry which is preliminary data.</text>
</comment>
<name>A0ABD3W5L2_SINWO</name>